<proteinExistence type="predicted"/>
<comment type="caution">
    <text evidence="1">The sequence shown here is derived from an EMBL/GenBank/DDBJ whole genome shotgun (WGS) entry which is preliminary data.</text>
</comment>
<organism evidence="1 2">
    <name type="scientific">Pyropia yezoensis</name>
    <name type="common">Susabi-nori</name>
    <name type="synonym">Porphyra yezoensis</name>
    <dbReference type="NCBI Taxonomy" id="2788"/>
    <lineage>
        <taxon>Eukaryota</taxon>
        <taxon>Rhodophyta</taxon>
        <taxon>Bangiophyceae</taxon>
        <taxon>Bangiales</taxon>
        <taxon>Bangiaceae</taxon>
        <taxon>Pyropia</taxon>
    </lineage>
</organism>
<keyword evidence="2" id="KW-1185">Reference proteome</keyword>
<protein>
    <submittedName>
        <fullName evidence="1">Uncharacterized protein</fullName>
    </submittedName>
</protein>
<name>A0ACC3BUY8_PYRYE</name>
<accession>A0ACC3BUY8</accession>
<sequence length="467" mass="44126">MESLLAPANHPSPPRPAKGAAAFVPAAAAAAAPPRTAAAAAGVVMVVGRPRVHAAAVVGAAPPVGARLWWPTSSARRRCGSVGGGRRLASRAAPRAAATPPPAAPAAGDAGGGSSGGDGGGGGGGGGALSALATASAALTDAFPLLTLAAGAAALASPATFVGAISPALTEASLSALMLSMGLTLSVADIRRGLSRPALLLASVALCYGVMPALASAIASVAGLSAGHRAGLLLLGLISGGQASNLCVHIAGGDVALSVAMTTASTLGAALAVPALASHLLAASVGVGAAGLAATTARLVLAPVAAGAVANAVAPRSMRALRPLLPAVGIGATLLIILGATARAAPVVAPALSALALPVAALHAGGFVAGWAVAKALAAAGLAGPRGAGRRGSGVARTLAFEAGFKSPALAYVLAVKHFGADVRLAPAVSILVLAPLAAAAAALLRRFGARTPFSASTGAPATDETK</sequence>
<evidence type="ECO:0000313" key="1">
    <source>
        <dbReference type="EMBL" id="KAK1861700.1"/>
    </source>
</evidence>
<reference evidence="1" key="1">
    <citation type="submission" date="2019-11" db="EMBL/GenBank/DDBJ databases">
        <title>Nori genome reveals adaptations in red seaweeds to the harsh intertidal environment.</title>
        <authorList>
            <person name="Wang D."/>
            <person name="Mao Y."/>
        </authorList>
    </citation>
    <scope>NUCLEOTIDE SEQUENCE</scope>
    <source>
        <tissue evidence="1">Gametophyte</tissue>
    </source>
</reference>
<evidence type="ECO:0000313" key="2">
    <source>
        <dbReference type="Proteomes" id="UP000798662"/>
    </source>
</evidence>
<dbReference type="EMBL" id="CM020618">
    <property type="protein sequence ID" value="KAK1861700.1"/>
    <property type="molecule type" value="Genomic_DNA"/>
</dbReference>
<dbReference type="Proteomes" id="UP000798662">
    <property type="component" value="Chromosome 1"/>
</dbReference>
<gene>
    <name evidence="1" type="ORF">I4F81_004281</name>
</gene>